<dbReference type="SUPFAM" id="SSF103481">
    <property type="entry name" value="Multidrug resistance efflux transporter EmrE"/>
    <property type="match status" value="2"/>
</dbReference>
<dbReference type="RefSeq" id="WP_038665208.1">
    <property type="nucleotide sequence ID" value="NZ_BMJF01000005.1"/>
</dbReference>
<gene>
    <name evidence="6" type="ORF">CVE23_19855</name>
</gene>
<protein>
    <submittedName>
        <fullName evidence="6">EamA/RhaT family transporter</fullName>
    </submittedName>
</protein>
<evidence type="ECO:0000313" key="6">
    <source>
        <dbReference type="EMBL" id="ATZ96028.1"/>
    </source>
</evidence>
<keyword evidence="2" id="KW-1003">Cell membrane</keyword>
<evidence type="ECO:0000313" key="7">
    <source>
        <dbReference type="Proteomes" id="UP000231901"/>
    </source>
</evidence>
<evidence type="ECO:0000256" key="2">
    <source>
        <dbReference type="ARBA" id="ARBA00022475"/>
    </source>
</evidence>
<accession>A0A2K8QSD1</accession>
<keyword evidence="7" id="KW-1185">Reference proteome</keyword>
<dbReference type="KEGG" id="dfn:CVE23_19855"/>
<dbReference type="InterPro" id="IPR037185">
    <property type="entry name" value="EmrE-like"/>
</dbReference>
<evidence type="ECO:0000256" key="3">
    <source>
        <dbReference type="ARBA" id="ARBA00022692"/>
    </source>
</evidence>
<dbReference type="Pfam" id="PF00892">
    <property type="entry name" value="EamA"/>
    <property type="match status" value="2"/>
</dbReference>
<dbReference type="GO" id="GO:0005886">
    <property type="term" value="C:plasma membrane"/>
    <property type="evidence" value="ECO:0007669"/>
    <property type="project" value="UniProtKB-SubCell"/>
</dbReference>
<keyword evidence="3" id="KW-0812">Transmembrane</keyword>
<reference evidence="7" key="1">
    <citation type="journal article" date="2018" name="Genome Announc.">
        <title>Complete genome sequence of a Dickeya fangzhongdai type strain causing bleeding canker of pear tree trunks.</title>
        <authorList>
            <person name="Zhao Y."/>
            <person name="Tian Y."/>
            <person name="Li X."/>
            <person name="Hu B."/>
        </authorList>
    </citation>
    <scope>NUCLEOTIDE SEQUENCE [LARGE SCALE GENOMIC DNA]</scope>
    <source>
        <strain evidence="7">DSM 101947</strain>
    </source>
</reference>
<dbReference type="EMBL" id="CP025003">
    <property type="protein sequence ID" value="ATZ96028.1"/>
    <property type="molecule type" value="Genomic_DNA"/>
</dbReference>
<dbReference type="KEGG" id="ced:LH89_15050"/>
<organism evidence="6 7">
    <name type="scientific">Dickeya fangzhongdai</name>
    <dbReference type="NCBI Taxonomy" id="1778540"/>
    <lineage>
        <taxon>Bacteria</taxon>
        <taxon>Pseudomonadati</taxon>
        <taxon>Pseudomonadota</taxon>
        <taxon>Gammaproteobacteria</taxon>
        <taxon>Enterobacterales</taxon>
        <taxon>Pectobacteriaceae</taxon>
        <taxon>Dickeya</taxon>
    </lineage>
</organism>
<evidence type="ECO:0000256" key="4">
    <source>
        <dbReference type="ARBA" id="ARBA00022989"/>
    </source>
</evidence>
<dbReference type="GeneID" id="66566572"/>
<keyword evidence="5" id="KW-0472">Membrane</keyword>
<dbReference type="InterPro" id="IPR051258">
    <property type="entry name" value="Diverse_Substrate_Transporter"/>
</dbReference>
<keyword evidence="4" id="KW-1133">Transmembrane helix</keyword>
<comment type="subcellular location">
    <subcellularLocation>
        <location evidence="1">Cell membrane</location>
        <topology evidence="1">Multi-pass membrane protein</topology>
    </subcellularLocation>
</comment>
<name>A0A2K8QSD1_9GAMM</name>
<evidence type="ECO:0000256" key="5">
    <source>
        <dbReference type="ARBA" id="ARBA00023136"/>
    </source>
</evidence>
<evidence type="ECO:0000256" key="1">
    <source>
        <dbReference type="ARBA" id="ARBA00004651"/>
    </source>
</evidence>
<dbReference type="AlphaFoldDB" id="A0A2K8QSD1"/>
<sequence length="306" mass="33286">MSNETTLQLSRSRLYLVDLGLLAVALSWGASYSLMQMIIHAGVAVPLFLMLRFALAVPFMFIGTRIRLRDFTRGEVVNGVIFGALLYAILTLETLGVKHTTAANAGFLIALSVVLVPFYERVLGKRRQSKLIYFTCFLSLAGGGLISFSNGGQVGFNLGDWLVLLAALIRGFQIFMFGRQTAGKPYSLINITLVELLTVAVLGLSFVYVSDPESMRTIPSISLDIWGYILFLSLLATAFAFLMQLYAAKLTSPTRVGLILSLEPAFAAFFAVSIMGEVIGVWQGIGGAVIVFAALVGRVLEGKRYE</sequence>
<dbReference type="Proteomes" id="UP000231901">
    <property type="component" value="Chromosome"/>
</dbReference>
<dbReference type="PANTHER" id="PTHR42920:SF5">
    <property type="entry name" value="EAMA DOMAIN-CONTAINING PROTEIN"/>
    <property type="match status" value="1"/>
</dbReference>
<proteinExistence type="predicted"/>
<dbReference type="PANTHER" id="PTHR42920">
    <property type="entry name" value="OS03G0707200 PROTEIN-RELATED"/>
    <property type="match status" value="1"/>
</dbReference>
<dbReference type="InterPro" id="IPR000620">
    <property type="entry name" value="EamA_dom"/>
</dbReference>